<dbReference type="InterPro" id="IPR036170">
    <property type="entry name" value="YezG-like_sf"/>
</dbReference>
<name>A0ABT8HT85_9BACL</name>
<gene>
    <name evidence="1" type="ORF">QYB97_05780</name>
</gene>
<accession>A0ABT8HT85</accession>
<comment type="caution">
    <text evidence="1">The sequence shown here is derived from an EMBL/GenBank/DDBJ whole genome shotgun (WGS) entry which is preliminary data.</text>
</comment>
<reference evidence="1" key="1">
    <citation type="submission" date="2023-07" db="EMBL/GenBank/DDBJ databases">
        <title>Fictibacillus sp. isolated from freshwater pond.</title>
        <authorList>
            <person name="Kirdat K."/>
            <person name="Bhat A."/>
            <person name="Mourya A."/>
            <person name="Yadav A."/>
        </authorList>
    </citation>
    <scope>NUCLEOTIDE SEQUENCE</scope>
    <source>
        <strain evidence="1">NE201</strain>
    </source>
</reference>
<sequence>MQIAEIVVKNISVEWSKVYLYGEVVKGSKTAYF</sequence>
<dbReference type="Proteomes" id="UP001172721">
    <property type="component" value="Unassembled WGS sequence"/>
</dbReference>
<dbReference type="EMBL" id="JAUHTR010000002">
    <property type="protein sequence ID" value="MDN4523974.1"/>
    <property type="molecule type" value="Genomic_DNA"/>
</dbReference>
<dbReference type="SUPFAM" id="SSF160424">
    <property type="entry name" value="BH3703-like"/>
    <property type="match status" value="1"/>
</dbReference>
<dbReference type="RefSeq" id="WP_301165030.1">
    <property type="nucleotide sequence ID" value="NZ_JAUHTR010000002.1"/>
</dbReference>
<protein>
    <submittedName>
        <fullName evidence="1">DUF600 family protein</fullName>
    </submittedName>
</protein>
<evidence type="ECO:0000313" key="1">
    <source>
        <dbReference type="EMBL" id="MDN4523974.1"/>
    </source>
</evidence>
<dbReference type="Pfam" id="PF04634">
    <property type="entry name" value="YezG-like"/>
    <property type="match status" value="1"/>
</dbReference>
<dbReference type="InterPro" id="IPR006728">
    <property type="entry name" value="YezG-like"/>
</dbReference>
<evidence type="ECO:0000313" key="2">
    <source>
        <dbReference type="Proteomes" id="UP001172721"/>
    </source>
</evidence>
<dbReference type="Gene3D" id="3.30.500.20">
    <property type="entry name" value="BH3703-like domains"/>
    <property type="match status" value="1"/>
</dbReference>
<organism evidence="1 2">
    <name type="scientific">Fictibacillus fluitans</name>
    <dbReference type="NCBI Taxonomy" id="3058422"/>
    <lineage>
        <taxon>Bacteria</taxon>
        <taxon>Bacillati</taxon>
        <taxon>Bacillota</taxon>
        <taxon>Bacilli</taxon>
        <taxon>Bacillales</taxon>
        <taxon>Fictibacillaceae</taxon>
        <taxon>Fictibacillus</taxon>
    </lineage>
</organism>
<proteinExistence type="predicted"/>
<keyword evidence="2" id="KW-1185">Reference proteome</keyword>